<reference evidence="3" key="1">
    <citation type="journal article" date="2017" name="Biotechnol. Biofuels">
        <title>Evaluation of environmental bacterial communities as a factor affecting the growth of duckweed Lemna minor.</title>
        <authorList>
            <person name="Ishizawa H."/>
            <person name="Kuroda M."/>
            <person name="Morikawa M."/>
            <person name="Ike M."/>
        </authorList>
    </citation>
    <scope>NUCLEOTIDE SEQUENCE [LARGE SCALE GENOMIC DNA]</scope>
    <source>
        <strain evidence="3">M6</strain>
    </source>
</reference>
<sequence length="224" mass="23757">MIQGPKLDSLLPPLSPEDVAGMDDELTRLRRLMERGESAGLAGGPILLWWGGVLGIGHLCLSLAYAGLLPALPYGLFYFIAGLVGTVVIAVRVRKHSLLSNWRTEAVSAAWLFAAAGIFVYSVGNVVAGTYNPVSNMAFLAIVFALISAVTGAACRRDWMLVPSAGWLLMAALSFTFGDNGALRTLVFALASILLMGVPGWALTDQARQARQVKQALGLRLTGS</sequence>
<reference evidence="3" key="2">
    <citation type="journal article" date="2017" name="Plant Physiol. Biochem.">
        <title>Differential oxidative and antioxidative response of duckweed Lemna minor toward plant growth promoting/inhibiting bacteria.</title>
        <authorList>
            <person name="Ishizawa H."/>
            <person name="Kuroda M."/>
            <person name="Morikawa M."/>
            <person name="Ike M."/>
        </authorList>
    </citation>
    <scope>NUCLEOTIDE SEQUENCE [LARGE SCALE GENOMIC DNA]</scope>
    <source>
        <strain evidence="3">M6</strain>
    </source>
</reference>
<feature type="transmembrane region" description="Helical" evidence="1">
    <location>
        <begin position="134"/>
        <end position="152"/>
    </location>
</feature>
<feature type="transmembrane region" description="Helical" evidence="1">
    <location>
        <begin position="183"/>
        <end position="204"/>
    </location>
</feature>
<keyword evidence="1" id="KW-1133">Transmembrane helix</keyword>
<dbReference type="Proteomes" id="UP000278756">
    <property type="component" value="Chromosome 1"/>
</dbReference>
<protein>
    <submittedName>
        <fullName evidence="2">Uncharacterized protein</fullName>
    </submittedName>
</protein>
<name>A0A3G9G599_9CAUL</name>
<keyword evidence="1" id="KW-0812">Transmembrane</keyword>
<accession>A0A3G9G599</accession>
<dbReference type="EMBL" id="AP018827">
    <property type="protein sequence ID" value="BBF80144.1"/>
    <property type="molecule type" value="Genomic_DNA"/>
</dbReference>
<organism evidence="2 3">
    <name type="scientific">Asticcacaulis excentricus</name>
    <dbReference type="NCBI Taxonomy" id="78587"/>
    <lineage>
        <taxon>Bacteria</taxon>
        <taxon>Pseudomonadati</taxon>
        <taxon>Pseudomonadota</taxon>
        <taxon>Alphaproteobacteria</taxon>
        <taxon>Caulobacterales</taxon>
        <taxon>Caulobacteraceae</taxon>
        <taxon>Asticcacaulis</taxon>
    </lineage>
</organism>
<feature type="transmembrane region" description="Helical" evidence="1">
    <location>
        <begin position="106"/>
        <end position="128"/>
    </location>
</feature>
<dbReference type="AlphaFoldDB" id="A0A3G9G599"/>
<dbReference type="OrthoDB" id="7172118at2"/>
<proteinExistence type="predicted"/>
<keyword evidence="1" id="KW-0472">Membrane</keyword>
<evidence type="ECO:0000313" key="2">
    <source>
        <dbReference type="EMBL" id="BBF80144.1"/>
    </source>
</evidence>
<evidence type="ECO:0000313" key="3">
    <source>
        <dbReference type="Proteomes" id="UP000278756"/>
    </source>
</evidence>
<feature type="transmembrane region" description="Helical" evidence="1">
    <location>
        <begin position="39"/>
        <end position="65"/>
    </location>
</feature>
<feature type="transmembrane region" description="Helical" evidence="1">
    <location>
        <begin position="159"/>
        <end position="177"/>
    </location>
</feature>
<dbReference type="RefSeq" id="WP_126420374.1">
    <property type="nucleotide sequence ID" value="NZ_AP018827.1"/>
</dbReference>
<evidence type="ECO:0000256" key="1">
    <source>
        <dbReference type="SAM" id="Phobius"/>
    </source>
</evidence>
<feature type="transmembrane region" description="Helical" evidence="1">
    <location>
        <begin position="71"/>
        <end position="94"/>
    </location>
</feature>
<gene>
    <name evidence="2" type="ORF">EM6_0722</name>
</gene>